<evidence type="ECO:0000256" key="7">
    <source>
        <dbReference type="ARBA" id="ARBA00022605"/>
    </source>
</evidence>
<dbReference type="Pfam" id="PF07687">
    <property type="entry name" value="M20_dimer"/>
    <property type="match status" value="1"/>
</dbReference>
<dbReference type="Gene3D" id="3.40.630.10">
    <property type="entry name" value="Zn peptidases"/>
    <property type="match status" value="1"/>
</dbReference>
<dbReference type="InterPro" id="IPR005941">
    <property type="entry name" value="DapE_proteobac"/>
</dbReference>
<comment type="catalytic activity">
    <reaction evidence="14">
        <text>N-succinyl-(2S,6S)-2,6-diaminopimelate + H2O = (2S,6S)-2,6-diaminopimelate + succinate</text>
        <dbReference type="Rhea" id="RHEA:22608"/>
        <dbReference type="ChEBI" id="CHEBI:15377"/>
        <dbReference type="ChEBI" id="CHEBI:30031"/>
        <dbReference type="ChEBI" id="CHEBI:57609"/>
        <dbReference type="ChEBI" id="CHEBI:58087"/>
        <dbReference type="EC" id="3.5.1.18"/>
    </reaction>
</comment>
<keyword evidence="9" id="KW-0378">Hydrolase</keyword>
<keyword evidence="8" id="KW-0479">Metal-binding</keyword>
<dbReference type="CDD" id="cd03891">
    <property type="entry name" value="M20_DapE_proteobac"/>
    <property type="match status" value="1"/>
</dbReference>
<dbReference type="Gene3D" id="3.30.70.360">
    <property type="match status" value="1"/>
</dbReference>
<dbReference type="GO" id="GO:0046872">
    <property type="term" value="F:metal ion binding"/>
    <property type="evidence" value="ECO:0007669"/>
    <property type="project" value="UniProtKB-KW"/>
</dbReference>
<evidence type="ECO:0000256" key="10">
    <source>
        <dbReference type="ARBA" id="ARBA00022833"/>
    </source>
</evidence>
<dbReference type="PANTHER" id="PTHR43808">
    <property type="entry name" value="ACETYLORNITHINE DEACETYLASE"/>
    <property type="match status" value="1"/>
</dbReference>
<dbReference type="EC" id="3.5.1.18" evidence="5"/>
<evidence type="ECO:0000259" key="15">
    <source>
        <dbReference type="Pfam" id="PF07687"/>
    </source>
</evidence>
<evidence type="ECO:0000256" key="5">
    <source>
        <dbReference type="ARBA" id="ARBA00011921"/>
    </source>
</evidence>
<dbReference type="PaxDb" id="67767-A0A0J7MZ08"/>
<dbReference type="InterPro" id="IPR036264">
    <property type="entry name" value="Bact_exopeptidase_dim_dom"/>
</dbReference>
<dbReference type="EMBL" id="LBMM01013351">
    <property type="protein sequence ID" value="KMQ85685.1"/>
    <property type="molecule type" value="Genomic_DNA"/>
</dbReference>
<organism evidence="16 17">
    <name type="scientific">Lasius niger</name>
    <name type="common">Black garden ant</name>
    <dbReference type="NCBI Taxonomy" id="67767"/>
    <lineage>
        <taxon>Eukaryota</taxon>
        <taxon>Metazoa</taxon>
        <taxon>Ecdysozoa</taxon>
        <taxon>Arthropoda</taxon>
        <taxon>Hexapoda</taxon>
        <taxon>Insecta</taxon>
        <taxon>Pterygota</taxon>
        <taxon>Neoptera</taxon>
        <taxon>Endopterygota</taxon>
        <taxon>Hymenoptera</taxon>
        <taxon>Apocrita</taxon>
        <taxon>Aculeata</taxon>
        <taxon>Formicoidea</taxon>
        <taxon>Formicidae</taxon>
        <taxon>Formicinae</taxon>
        <taxon>Lasius</taxon>
        <taxon>Lasius</taxon>
    </lineage>
</organism>
<comment type="pathway">
    <text evidence="2">Amino-acid biosynthesis; L-lysine biosynthesis via DAP pathway; LL-2,6-diaminopimelate from (S)-tetrahydrodipicolinate (succinylase route): step 3/3.</text>
</comment>
<evidence type="ECO:0000256" key="1">
    <source>
        <dbReference type="ARBA" id="ARBA00001947"/>
    </source>
</evidence>
<keyword evidence="17" id="KW-1185">Reference proteome</keyword>
<dbReference type="InterPro" id="IPR011650">
    <property type="entry name" value="Peptidase_M20_dimer"/>
</dbReference>
<dbReference type="GO" id="GO:0006526">
    <property type="term" value="P:L-arginine biosynthetic process"/>
    <property type="evidence" value="ECO:0007669"/>
    <property type="project" value="TreeGrafter"/>
</dbReference>
<name>A0A0J7MZ08_LASNI</name>
<evidence type="ECO:0000313" key="16">
    <source>
        <dbReference type="EMBL" id="KMQ85685.1"/>
    </source>
</evidence>
<accession>A0A0J7MZ08</accession>
<evidence type="ECO:0000256" key="6">
    <source>
        <dbReference type="ARBA" id="ARBA00022391"/>
    </source>
</evidence>
<evidence type="ECO:0000313" key="17">
    <source>
        <dbReference type="Proteomes" id="UP000036403"/>
    </source>
</evidence>
<keyword evidence="7" id="KW-0028">Amino-acid biosynthesis</keyword>
<dbReference type="GO" id="GO:0008777">
    <property type="term" value="F:acetylornithine deacetylase activity"/>
    <property type="evidence" value="ECO:0007669"/>
    <property type="project" value="TreeGrafter"/>
</dbReference>
<evidence type="ECO:0000256" key="8">
    <source>
        <dbReference type="ARBA" id="ARBA00022723"/>
    </source>
</evidence>
<dbReference type="GO" id="GO:0009014">
    <property type="term" value="F:succinyl-diaminopimelate desuccinylase activity"/>
    <property type="evidence" value="ECO:0007669"/>
    <property type="project" value="UniProtKB-EC"/>
</dbReference>
<dbReference type="SUPFAM" id="SSF55031">
    <property type="entry name" value="Bacterial exopeptidase dimerisation domain"/>
    <property type="match status" value="1"/>
</dbReference>
<reference evidence="16 17" key="1">
    <citation type="submission" date="2015-04" db="EMBL/GenBank/DDBJ databases">
        <title>Lasius niger genome sequencing.</title>
        <authorList>
            <person name="Konorov E.A."/>
            <person name="Nikitin M.A."/>
            <person name="Kirill M.V."/>
            <person name="Chang P."/>
        </authorList>
    </citation>
    <scope>NUCLEOTIDE SEQUENCE [LARGE SCALE GENOMIC DNA]</scope>
    <source>
        <tissue evidence="16">Whole</tissue>
    </source>
</reference>
<comment type="similarity">
    <text evidence="3">Belongs to the peptidase M20A family. DapE subfamily.</text>
</comment>
<sequence length="342" mass="37174">MLETLGFSCQNLPFGPKGEETPNLFASIGTKETGEYLCFAGHTDVVPSGEGWRIDPFAGEISDGVITGRGAVDMKGGLACMMSAVARYLDKKPLKGKIAFLITGDEEGPGTFGTCKVLEWLETQNEKPDFCLLAEPTSVEKLADVLKIGRRGSLNALVEVQGRQGHVAYPHLAHNPVPILSKILNEFHGWVLDEGSEYFEPSSLQFTELKTADGASNVIPARASARFNIRFNELHTGKALSEQIRKIISAFPEAKVEIAVSGDSFLTTPGEHVQRLEKAAERVTGYVPHRETGGGTSDARFISKYMPVAELGLVNATMHAIDECTTVEDVEKLTKIFEEFLG</sequence>
<keyword evidence="11" id="KW-0220">Diaminopimelate biosynthesis</keyword>
<dbReference type="Proteomes" id="UP000036403">
    <property type="component" value="Unassembled WGS sequence"/>
</dbReference>
<proteinExistence type="inferred from homology"/>
<dbReference type="GO" id="GO:0019877">
    <property type="term" value="P:diaminopimelate biosynthetic process"/>
    <property type="evidence" value="ECO:0007669"/>
    <property type="project" value="UniProtKB-KW"/>
</dbReference>
<comment type="subunit">
    <text evidence="4">Homodimer.</text>
</comment>
<evidence type="ECO:0000256" key="13">
    <source>
        <dbReference type="ARBA" id="ARBA00031891"/>
    </source>
</evidence>
<evidence type="ECO:0000256" key="14">
    <source>
        <dbReference type="ARBA" id="ARBA00051301"/>
    </source>
</evidence>
<evidence type="ECO:0000256" key="3">
    <source>
        <dbReference type="ARBA" id="ARBA00006746"/>
    </source>
</evidence>
<gene>
    <name evidence="16" type="ORF">RF55_15608</name>
</gene>
<evidence type="ECO:0000256" key="2">
    <source>
        <dbReference type="ARBA" id="ARBA00005130"/>
    </source>
</evidence>
<evidence type="ECO:0000256" key="9">
    <source>
        <dbReference type="ARBA" id="ARBA00022801"/>
    </source>
</evidence>
<dbReference type="STRING" id="67767.A0A0J7MZ08"/>
<dbReference type="PROSITE" id="PS00759">
    <property type="entry name" value="ARGE_DAPE_CPG2_2"/>
    <property type="match status" value="1"/>
</dbReference>
<comment type="cofactor">
    <cofactor evidence="1">
        <name>Zn(2+)</name>
        <dbReference type="ChEBI" id="CHEBI:29105"/>
    </cofactor>
</comment>
<dbReference type="GO" id="GO:0009089">
    <property type="term" value="P:lysine biosynthetic process via diaminopimelate"/>
    <property type="evidence" value="ECO:0007669"/>
    <property type="project" value="UniProtKB-UniPathway"/>
</dbReference>
<dbReference type="NCBIfam" id="TIGR01246">
    <property type="entry name" value="dapE_proteo"/>
    <property type="match status" value="1"/>
</dbReference>
<dbReference type="OrthoDB" id="6771912at2759"/>
<protein>
    <recommendedName>
        <fullName evidence="6">Succinyl-diaminopimelate desuccinylase</fullName>
        <ecNumber evidence="5">3.5.1.18</ecNumber>
    </recommendedName>
    <alternativeName>
        <fullName evidence="13">N-succinyl-LL-2,6-diaminoheptanedioate amidohydrolase</fullName>
    </alternativeName>
</protein>
<dbReference type="InterPro" id="IPR050072">
    <property type="entry name" value="Peptidase_M20A"/>
</dbReference>
<dbReference type="AlphaFoldDB" id="A0A0J7MZ08"/>
<keyword evidence="12" id="KW-0457">Lysine biosynthesis</keyword>
<dbReference type="InterPro" id="IPR001261">
    <property type="entry name" value="ArgE/DapE_CS"/>
</dbReference>
<dbReference type="SUPFAM" id="SSF53187">
    <property type="entry name" value="Zn-dependent exopeptidases"/>
    <property type="match status" value="1"/>
</dbReference>
<dbReference type="PANTHER" id="PTHR43808:SF31">
    <property type="entry name" value="N-ACETYL-L-CITRULLINE DEACETYLASE"/>
    <property type="match status" value="1"/>
</dbReference>
<comment type="caution">
    <text evidence="16">The sequence shown here is derived from an EMBL/GenBank/DDBJ whole genome shotgun (WGS) entry which is preliminary data.</text>
</comment>
<dbReference type="UniPathway" id="UPA00034">
    <property type="reaction ID" value="UER00021"/>
</dbReference>
<evidence type="ECO:0000256" key="12">
    <source>
        <dbReference type="ARBA" id="ARBA00023154"/>
    </source>
</evidence>
<keyword evidence="10" id="KW-0862">Zinc</keyword>
<dbReference type="InterPro" id="IPR002933">
    <property type="entry name" value="Peptidase_M20"/>
</dbReference>
<evidence type="ECO:0000256" key="4">
    <source>
        <dbReference type="ARBA" id="ARBA00011738"/>
    </source>
</evidence>
<feature type="domain" description="Peptidase M20 dimerisation" evidence="15">
    <location>
        <begin position="148"/>
        <end position="250"/>
    </location>
</feature>
<dbReference type="NCBIfam" id="NF009557">
    <property type="entry name" value="PRK13009.1"/>
    <property type="match status" value="1"/>
</dbReference>
<evidence type="ECO:0000256" key="11">
    <source>
        <dbReference type="ARBA" id="ARBA00022915"/>
    </source>
</evidence>
<dbReference type="Pfam" id="PF01546">
    <property type="entry name" value="Peptidase_M20"/>
    <property type="match status" value="1"/>
</dbReference>